<dbReference type="Gene3D" id="3.40.190.10">
    <property type="entry name" value="Periplasmic binding protein-like II"/>
    <property type="match status" value="2"/>
</dbReference>
<keyword evidence="2" id="KW-0805">Transcription regulation</keyword>
<dbReference type="InterPro" id="IPR036388">
    <property type="entry name" value="WH-like_DNA-bd_sf"/>
</dbReference>
<evidence type="ECO:0000256" key="3">
    <source>
        <dbReference type="ARBA" id="ARBA00023125"/>
    </source>
</evidence>
<keyword evidence="7" id="KW-1185">Reference proteome</keyword>
<feature type="domain" description="HTH lysR-type" evidence="5">
    <location>
        <begin position="9"/>
        <end position="66"/>
    </location>
</feature>
<comment type="caution">
    <text evidence="6">The sequence shown here is derived from an EMBL/GenBank/DDBJ whole genome shotgun (WGS) entry which is preliminary data.</text>
</comment>
<comment type="similarity">
    <text evidence="1">Belongs to the LysR transcriptional regulatory family.</text>
</comment>
<dbReference type="PANTHER" id="PTHR30346:SF0">
    <property type="entry name" value="HCA OPERON TRANSCRIPTIONAL ACTIVATOR HCAR"/>
    <property type="match status" value="1"/>
</dbReference>
<dbReference type="SUPFAM" id="SSF53850">
    <property type="entry name" value="Periplasmic binding protein-like II"/>
    <property type="match status" value="1"/>
</dbReference>
<dbReference type="RefSeq" id="WP_201883253.1">
    <property type="nucleotide sequence ID" value="NZ_JAERRF010000056.1"/>
</dbReference>
<evidence type="ECO:0000313" key="6">
    <source>
        <dbReference type="EMBL" id="MBL1102660.1"/>
    </source>
</evidence>
<organism evidence="6 7">
    <name type="scientific">Streptomyces coffeae</name>
    <dbReference type="NCBI Taxonomy" id="621382"/>
    <lineage>
        <taxon>Bacteria</taxon>
        <taxon>Bacillati</taxon>
        <taxon>Actinomycetota</taxon>
        <taxon>Actinomycetes</taxon>
        <taxon>Kitasatosporales</taxon>
        <taxon>Streptomycetaceae</taxon>
        <taxon>Streptomyces</taxon>
    </lineage>
</organism>
<sequence>MSTGNSTDPSVQQLKLFLILAEELHFGRAAARLFMSQPAFSQQIRALERRLGLQLVERTTRVVELTPSGQALLPQARAVADAMASLRQAAEVQSREISGRLVIGILTAESAMPHTRAIIDELHTRRPHLTIEMRSLNFVNQYEALARGEVDVAFLLPPVPPGIGSQYLAEEPRIVCLPADDPLAAHDRITLDQLSAHTMPTMPPESPQVWRDFWAINPRPNGTPVRFGPLAVDIEGVLALIARGQTIGMLPASTRDYYPRPGIQYRDLVDASSCTLALTWFSKNHNRPDVTLIRNIARTVLRASGTASGNRPTSR</sequence>
<dbReference type="Pfam" id="PF03466">
    <property type="entry name" value="LysR_substrate"/>
    <property type="match status" value="1"/>
</dbReference>
<proteinExistence type="inferred from homology"/>
<dbReference type="PANTHER" id="PTHR30346">
    <property type="entry name" value="TRANSCRIPTIONAL DUAL REGULATOR HCAR-RELATED"/>
    <property type="match status" value="1"/>
</dbReference>
<dbReference type="InterPro" id="IPR005119">
    <property type="entry name" value="LysR_subst-bd"/>
</dbReference>
<dbReference type="CDD" id="cd08414">
    <property type="entry name" value="PBP2_LTTR_aromatics_like"/>
    <property type="match status" value="1"/>
</dbReference>
<evidence type="ECO:0000313" key="7">
    <source>
        <dbReference type="Proteomes" id="UP000634229"/>
    </source>
</evidence>
<evidence type="ECO:0000256" key="1">
    <source>
        <dbReference type="ARBA" id="ARBA00009437"/>
    </source>
</evidence>
<evidence type="ECO:0000256" key="2">
    <source>
        <dbReference type="ARBA" id="ARBA00023015"/>
    </source>
</evidence>
<evidence type="ECO:0000259" key="5">
    <source>
        <dbReference type="PROSITE" id="PS50931"/>
    </source>
</evidence>
<dbReference type="PRINTS" id="PR00039">
    <property type="entry name" value="HTHLYSR"/>
</dbReference>
<keyword evidence="3" id="KW-0238">DNA-binding</keyword>
<dbReference type="InterPro" id="IPR000847">
    <property type="entry name" value="LysR_HTH_N"/>
</dbReference>
<dbReference type="EMBL" id="JAERRF010000056">
    <property type="protein sequence ID" value="MBL1102660.1"/>
    <property type="molecule type" value="Genomic_DNA"/>
</dbReference>
<gene>
    <name evidence="6" type="ORF">JK363_40000</name>
</gene>
<dbReference type="Gene3D" id="1.10.10.10">
    <property type="entry name" value="Winged helix-like DNA-binding domain superfamily/Winged helix DNA-binding domain"/>
    <property type="match status" value="1"/>
</dbReference>
<accession>A0ABS1NRU2</accession>
<name>A0ABS1NRU2_9ACTN</name>
<keyword evidence="4" id="KW-0804">Transcription</keyword>
<reference evidence="6 7" key="1">
    <citation type="submission" date="2021-01" db="EMBL/GenBank/DDBJ databases">
        <title>WGS of actinomycetes isolated from Thailand.</title>
        <authorList>
            <person name="Thawai C."/>
        </authorList>
    </citation>
    <scope>NUCLEOTIDE SEQUENCE [LARGE SCALE GENOMIC DNA]</scope>
    <source>
        <strain evidence="6 7">CA1R205</strain>
    </source>
</reference>
<dbReference type="Pfam" id="PF00126">
    <property type="entry name" value="HTH_1"/>
    <property type="match status" value="1"/>
</dbReference>
<dbReference type="SUPFAM" id="SSF46785">
    <property type="entry name" value="Winged helix' DNA-binding domain"/>
    <property type="match status" value="1"/>
</dbReference>
<dbReference type="Proteomes" id="UP000634229">
    <property type="component" value="Unassembled WGS sequence"/>
</dbReference>
<evidence type="ECO:0000256" key="4">
    <source>
        <dbReference type="ARBA" id="ARBA00023163"/>
    </source>
</evidence>
<protein>
    <submittedName>
        <fullName evidence="6">LysR family transcriptional regulator</fullName>
    </submittedName>
</protein>
<dbReference type="PROSITE" id="PS50931">
    <property type="entry name" value="HTH_LYSR"/>
    <property type="match status" value="1"/>
</dbReference>
<dbReference type="InterPro" id="IPR036390">
    <property type="entry name" value="WH_DNA-bd_sf"/>
</dbReference>